<dbReference type="EMBL" id="JBHTCF010000001">
    <property type="protein sequence ID" value="MFC7303075.1"/>
    <property type="molecule type" value="Genomic_DNA"/>
</dbReference>
<dbReference type="RefSeq" id="WP_381825873.1">
    <property type="nucleotide sequence ID" value="NZ_JBHTCF010000001.1"/>
</dbReference>
<protein>
    <recommendedName>
        <fullName evidence="3">Secreted protein</fullName>
    </recommendedName>
</protein>
<comment type="caution">
    <text evidence="1">The sequence shown here is derived from an EMBL/GenBank/DDBJ whole genome shotgun (WGS) entry which is preliminary data.</text>
</comment>
<keyword evidence="2" id="KW-1185">Reference proteome</keyword>
<evidence type="ECO:0008006" key="3">
    <source>
        <dbReference type="Google" id="ProtNLM"/>
    </source>
</evidence>
<sequence length="173" mass="18577">MGPAVISSAVAACVGAAGGWGAALLAHRGARASEAGTQTRWRGEHQQDAYQSLVMAYEDFQRAAMRRYVGVAPRELGERYQETYWAIDRWVRGVALAGPEPVAELAAAVRGAKNAFHEATFAPGHPKDTGLLDSVAHLEETGAHDRPIEAFVSAANRHLDGGQPPVSHRDVWL</sequence>
<reference evidence="2" key="1">
    <citation type="journal article" date="2019" name="Int. J. Syst. Evol. Microbiol.">
        <title>The Global Catalogue of Microorganisms (GCM) 10K type strain sequencing project: providing services to taxonomists for standard genome sequencing and annotation.</title>
        <authorList>
            <consortium name="The Broad Institute Genomics Platform"/>
            <consortium name="The Broad Institute Genome Sequencing Center for Infectious Disease"/>
            <person name="Wu L."/>
            <person name="Ma J."/>
        </authorList>
    </citation>
    <scope>NUCLEOTIDE SEQUENCE [LARGE SCALE GENOMIC DNA]</scope>
    <source>
        <strain evidence="2">SYNS20</strain>
    </source>
</reference>
<gene>
    <name evidence="1" type="ORF">ACFQVC_02425</name>
</gene>
<organism evidence="1 2">
    <name type="scientific">Streptomyces monticola</name>
    <dbReference type="NCBI Taxonomy" id="2666263"/>
    <lineage>
        <taxon>Bacteria</taxon>
        <taxon>Bacillati</taxon>
        <taxon>Actinomycetota</taxon>
        <taxon>Actinomycetes</taxon>
        <taxon>Kitasatosporales</taxon>
        <taxon>Streptomycetaceae</taxon>
        <taxon>Streptomyces</taxon>
    </lineage>
</organism>
<dbReference type="Proteomes" id="UP001596523">
    <property type="component" value="Unassembled WGS sequence"/>
</dbReference>
<evidence type="ECO:0000313" key="1">
    <source>
        <dbReference type="EMBL" id="MFC7303075.1"/>
    </source>
</evidence>
<accession>A0ABW2JAQ3</accession>
<evidence type="ECO:0000313" key="2">
    <source>
        <dbReference type="Proteomes" id="UP001596523"/>
    </source>
</evidence>
<proteinExistence type="predicted"/>
<name>A0ABW2JAQ3_9ACTN</name>